<dbReference type="Proteomes" id="UP000789595">
    <property type="component" value="Unassembled WGS sequence"/>
</dbReference>
<proteinExistence type="inferred from homology"/>
<keyword evidence="7 8" id="KW-0472">Membrane</keyword>
<keyword evidence="6 10" id="KW-1133">Transmembrane helix</keyword>
<feature type="repeat" description="Solcar" evidence="8">
    <location>
        <begin position="206"/>
        <end position="294"/>
    </location>
</feature>
<evidence type="ECO:0000256" key="7">
    <source>
        <dbReference type="ARBA" id="ARBA00023136"/>
    </source>
</evidence>
<evidence type="ECO:0000256" key="1">
    <source>
        <dbReference type="ARBA" id="ARBA00004141"/>
    </source>
</evidence>
<evidence type="ECO:0000313" key="12">
    <source>
        <dbReference type="Proteomes" id="UP000789595"/>
    </source>
</evidence>
<dbReference type="Gene3D" id="1.50.40.10">
    <property type="entry name" value="Mitochondrial carrier domain"/>
    <property type="match status" value="2"/>
</dbReference>
<dbReference type="Pfam" id="PF00153">
    <property type="entry name" value="Mito_carr"/>
    <property type="match status" value="3"/>
</dbReference>
<evidence type="ECO:0000256" key="2">
    <source>
        <dbReference type="ARBA" id="ARBA00006375"/>
    </source>
</evidence>
<dbReference type="EMBL" id="CAKKNE010000001">
    <property type="protein sequence ID" value="CAH0365475.1"/>
    <property type="molecule type" value="Genomic_DNA"/>
</dbReference>
<keyword evidence="12" id="KW-1185">Reference proteome</keyword>
<evidence type="ECO:0000256" key="5">
    <source>
        <dbReference type="ARBA" id="ARBA00022737"/>
    </source>
</evidence>
<dbReference type="GO" id="GO:0016020">
    <property type="term" value="C:membrane"/>
    <property type="evidence" value="ECO:0007669"/>
    <property type="project" value="UniProtKB-SubCell"/>
</dbReference>
<evidence type="ECO:0000256" key="8">
    <source>
        <dbReference type="PROSITE-ProRule" id="PRU00282"/>
    </source>
</evidence>
<dbReference type="InterPro" id="IPR023395">
    <property type="entry name" value="MCP_dom_sf"/>
</dbReference>
<dbReference type="InterPro" id="IPR018108">
    <property type="entry name" value="MCP_transmembrane"/>
</dbReference>
<keyword evidence="3 9" id="KW-0813">Transport</keyword>
<evidence type="ECO:0000256" key="10">
    <source>
        <dbReference type="SAM" id="Phobius"/>
    </source>
</evidence>
<dbReference type="AlphaFoldDB" id="A0A8J2WEP1"/>
<evidence type="ECO:0000256" key="6">
    <source>
        <dbReference type="ARBA" id="ARBA00022989"/>
    </source>
</evidence>
<feature type="transmembrane region" description="Helical" evidence="10">
    <location>
        <begin position="263"/>
        <end position="288"/>
    </location>
</feature>
<accession>A0A8J2WEP1</accession>
<reference evidence="11" key="1">
    <citation type="submission" date="2021-11" db="EMBL/GenBank/DDBJ databases">
        <authorList>
            <consortium name="Genoscope - CEA"/>
            <person name="William W."/>
        </authorList>
    </citation>
    <scope>NUCLEOTIDE SEQUENCE</scope>
</reference>
<dbReference type="PROSITE" id="PS50920">
    <property type="entry name" value="SOLCAR"/>
    <property type="match status" value="3"/>
</dbReference>
<gene>
    <name evidence="11" type="ORF">PECAL_1P19160</name>
</gene>
<evidence type="ECO:0000256" key="3">
    <source>
        <dbReference type="ARBA" id="ARBA00022448"/>
    </source>
</evidence>
<feature type="repeat" description="Solcar" evidence="8">
    <location>
        <begin position="114"/>
        <end position="197"/>
    </location>
</feature>
<evidence type="ECO:0000313" key="11">
    <source>
        <dbReference type="EMBL" id="CAH0365475.1"/>
    </source>
</evidence>
<dbReference type="PANTHER" id="PTHR45667">
    <property type="entry name" value="S-ADENOSYLMETHIONINE MITOCHONDRIAL CARRIER PROTEIN"/>
    <property type="match status" value="1"/>
</dbReference>
<dbReference type="OrthoDB" id="276989at2759"/>
<feature type="repeat" description="Solcar" evidence="8">
    <location>
        <begin position="37"/>
        <end position="110"/>
    </location>
</feature>
<keyword evidence="4 8" id="KW-0812">Transmembrane</keyword>
<dbReference type="SUPFAM" id="SSF103506">
    <property type="entry name" value="Mitochondrial carrier"/>
    <property type="match status" value="1"/>
</dbReference>
<evidence type="ECO:0008006" key="13">
    <source>
        <dbReference type="Google" id="ProtNLM"/>
    </source>
</evidence>
<evidence type="ECO:0000256" key="4">
    <source>
        <dbReference type="ARBA" id="ARBA00022692"/>
    </source>
</evidence>
<organism evidence="11 12">
    <name type="scientific">Pelagomonas calceolata</name>
    <dbReference type="NCBI Taxonomy" id="35677"/>
    <lineage>
        <taxon>Eukaryota</taxon>
        <taxon>Sar</taxon>
        <taxon>Stramenopiles</taxon>
        <taxon>Ochrophyta</taxon>
        <taxon>Pelagophyceae</taxon>
        <taxon>Pelagomonadales</taxon>
        <taxon>Pelagomonadaceae</taxon>
        <taxon>Pelagomonas</taxon>
    </lineage>
</organism>
<comment type="subcellular location">
    <subcellularLocation>
        <location evidence="1">Membrane</location>
        <topology evidence="1">Multi-pass membrane protein</topology>
    </subcellularLocation>
</comment>
<comment type="caution">
    <text evidence="11">The sequence shown here is derived from an EMBL/GenBank/DDBJ whole genome shotgun (WGS) entry which is preliminary data.</text>
</comment>
<feature type="non-terminal residue" evidence="11">
    <location>
        <position position="300"/>
    </location>
</feature>
<name>A0A8J2WEP1_9STRA</name>
<protein>
    <recommendedName>
        <fullName evidence="13">S-adenosylmethionine mitochondrial carrier protein</fullName>
    </recommendedName>
</protein>
<keyword evidence="5" id="KW-0677">Repeat</keyword>
<sequence length="300" mass="31122">AETCTARRVARLTHASSANCSHTHLAAAAMAQAEDKPSFKRALLAGGAAGFAVDVSLFPIDTLKTRLQAPGGFRQAGGFSGIYRGLGAAAAGSVPGAALFFTAYERTKHTLGAENTSAQVLAASVGETVACSVRVPVENVKQNQQAGKIDARLLSGASQILRESGVGGFYRGFGATVGREVPFAMIQMPLLESAKRAWRNYRGADLEPYHVALCGCASGGFAAAVTTPLDVVKTRLMLGADAKGLAYNGVADVFSRVVKEEGAAALLSGLSARVFWISLGGFLFFGAYDAATSQLKKRGV</sequence>
<comment type="similarity">
    <text evidence="2 9">Belongs to the mitochondrial carrier (TC 2.A.29) family.</text>
</comment>
<evidence type="ECO:0000256" key="9">
    <source>
        <dbReference type="RuleBase" id="RU000488"/>
    </source>
</evidence>